<reference evidence="2" key="2">
    <citation type="submission" date="2023-06" db="EMBL/GenBank/DDBJ databases">
        <authorList>
            <consortium name="Lawrence Berkeley National Laboratory"/>
            <person name="Haridas S."/>
            <person name="Hensen N."/>
            <person name="Bonometti L."/>
            <person name="Westerberg I."/>
            <person name="Brannstrom I.O."/>
            <person name="Guillou S."/>
            <person name="Cros-Aarteil S."/>
            <person name="Calhoun S."/>
            <person name="Kuo A."/>
            <person name="Mondo S."/>
            <person name="Pangilinan J."/>
            <person name="Riley R."/>
            <person name="Labutti K."/>
            <person name="Andreopoulos B."/>
            <person name="Lipzen A."/>
            <person name="Chen C."/>
            <person name="Yanf M."/>
            <person name="Daum C."/>
            <person name="Ng V."/>
            <person name="Clum A."/>
            <person name="Steindorff A."/>
            <person name="Ohm R."/>
            <person name="Martin F."/>
            <person name="Silar P."/>
            <person name="Natvig D."/>
            <person name="Lalanne C."/>
            <person name="Gautier V."/>
            <person name="Ament-Velasquez S.L."/>
            <person name="Kruys A."/>
            <person name="Hutchinson M.I."/>
            <person name="Powell A.J."/>
            <person name="Barry K."/>
            <person name="Miller A.N."/>
            <person name="Grigoriev I.V."/>
            <person name="Debuchy R."/>
            <person name="Gladieux P."/>
            <person name="Thoren M.H."/>
            <person name="Johannesson H."/>
        </authorList>
    </citation>
    <scope>NUCLEOTIDE SEQUENCE</scope>
    <source>
        <strain evidence="2">CBS 168.71</strain>
    </source>
</reference>
<dbReference type="AlphaFoldDB" id="A0AAE0LQZ0"/>
<evidence type="ECO:0000313" key="3">
    <source>
        <dbReference type="Proteomes" id="UP001278766"/>
    </source>
</evidence>
<gene>
    <name evidence="2" type="ORF">B0H64DRAFT_179018</name>
</gene>
<evidence type="ECO:0000313" key="2">
    <source>
        <dbReference type="EMBL" id="KAK3294035.1"/>
    </source>
</evidence>
<sequence>MLSGTQRLAVSSLFVSGRPSGRAATSGQVILFRVIFGHRLSPASTPHSLSTTSDYIDAESAVRPCPALPLAFGRPGRPWQPASPSTPPSLKNKESSQQGWRVSDHVSVLIGQFSCVAVAQNASSWGQARLGAVTDAPCRTAAAKLGRRMRGRLLEEAWTSLKKGPVVEGERLRSRPVLAASVLRPCASGWTVLSPRATAKPTRLGHGGVTPRNP</sequence>
<dbReference type="Proteomes" id="UP001278766">
    <property type="component" value="Unassembled WGS sequence"/>
</dbReference>
<dbReference type="RefSeq" id="XP_062657549.1">
    <property type="nucleotide sequence ID" value="XM_062798883.1"/>
</dbReference>
<evidence type="ECO:0000256" key="1">
    <source>
        <dbReference type="SAM" id="MobiDB-lite"/>
    </source>
</evidence>
<feature type="region of interest" description="Disordered" evidence="1">
    <location>
        <begin position="73"/>
        <end position="97"/>
    </location>
</feature>
<reference evidence="2" key="1">
    <citation type="journal article" date="2023" name="Mol. Phylogenet. Evol.">
        <title>Genome-scale phylogeny and comparative genomics of the fungal order Sordariales.</title>
        <authorList>
            <person name="Hensen N."/>
            <person name="Bonometti L."/>
            <person name="Westerberg I."/>
            <person name="Brannstrom I.O."/>
            <person name="Guillou S."/>
            <person name="Cros-Aarteil S."/>
            <person name="Calhoun S."/>
            <person name="Haridas S."/>
            <person name="Kuo A."/>
            <person name="Mondo S."/>
            <person name="Pangilinan J."/>
            <person name="Riley R."/>
            <person name="LaButti K."/>
            <person name="Andreopoulos B."/>
            <person name="Lipzen A."/>
            <person name="Chen C."/>
            <person name="Yan M."/>
            <person name="Daum C."/>
            <person name="Ng V."/>
            <person name="Clum A."/>
            <person name="Steindorff A."/>
            <person name="Ohm R.A."/>
            <person name="Martin F."/>
            <person name="Silar P."/>
            <person name="Natvig D.O."/>
            <person name="Lalanne C."/>
            <person name="Gautier V."/>
            <person name="Ament-Velasquez S.L."/>
            <person name="Kruys A."/>
            <person name="Hutchinson M.I."/>
            <person name="Powell A.J."/>
            <person name="Barry K."/>
            <person name="Miller A.N."/>
            <person name="Grigoriev I.V."/>
            <person name="Debuchy R."/>
            <person name="Gladieux P."/>
            <person name="Hiltunen Thoren M."/>
            <person name="Johannesson H."/>
        </authorList>
    </citation>
    <scope>NUCLEOTIDE SEQUENCE</scope>
    <source>
        <strain evidence="2">CBS 168.71</strain>
    </source>
</reference>
<protein>
    <submittedName>
        <fullName evidence="2">Uncharacterized protein</fullName>
    </submittedName>
</protein>
<organism evidence="2 3">
    <name type="scientific">Chaetomium fimeti</name>
    <dbReference type="NCBI Taxonomy" id="1854472"/>
    <lineage>
        <taxon>Eukaryota</taxon>
        <taxon>Fungi</taxon>
        <taxon>Dikarya</taxon>
        <taxon>Ascomycota</taxon>
        <taxon>Pezizomycotina</taxon>
        <taxon>Sordariomycetes</taxon>
        <taxon>Sordariomycetidae</taxon>
        <taxon>Sordariales</taxon>
        <taxon>Chaetomiaceae</taxon>
        <taxon>Chaetomium</taxon>
    </lineage>
</organism>
<dbReference type="EMBL" id="JAUEPN010000005">
    <property type="protein sequence ID" value="KAK3294035.1"/>
    <property type="molecule type" value="Genomic_DNA"/>
</dbReference>
<comment type="caution">
    <text evidence="2">The sequence shown here is derived from an EMBL/GenBank/DDBJ whole genome shotgun (WGS) entry which is preliminary data.</text>
</comment>
<keyword evidence="3" id="KW-1185">Reference proteome</keyword>
<name>A0AAE0LQZ0_9PEZI</name>
<proteinExistence type="predicted"/>
<dbReference type="GeneID" id="87835831"/>
<accession>A0AAE0LQZ0</accession>